<reference evidence="1" key="1">
    <citation type="submission" date="2020-05" db="EMBL/GenBank/DDBJ databases">
        <title>Mycena genomes resolve the evolution of fungal bioluminescence.</title>
        <authorList>
            <person name="Tsai I.J."/>
        </authorList>
    </citation>
    <scope>NUCLEOTIDE SEQUENCE</scope>
    <source>
        <strain evidence="1">171206Taipei</strain>
    </source>
</reference>
<evidence type="ECO:0000313" key="1">
    <source>
        <dbReference type="EMBL" id="KAF7295496.1"/>
    </source>
</evidence>
<sequence>MWTRAPTPGWSVSSTTTPLSWTWNLLSSGYRAHDDREPLPWLRLQSQTTRNNSPALSRNTAVPFRLSARVGDIDVFVVDSRLWCRCGDPWASSRSDDEGGEVVAKTGCGSSRKERVGSVRAGKLGVGDTMPRSVELPLEEERMPRAPAEKAIVYGVVVVVFSVAIWESRSRCLELPLFDALYWGVNLSAFKLVVLLLPGGLVDGARFGLQAVLTVWTFHRLLLVPNEFDLPRGTTGPRNCSRLRALACFLAVLAPRGRGSRVPAGLGFASSRRWVSARLVGGWLAGCGLAGELYVVSELYWLSVPLISGFGACCSSQTSFACPAERLGREIARVCEHQFSCCSLAPQEESGQRFKSGIKRWSFGGAEAARELRESFDRLYLSSAGTEHAARLKRVRAERLGRGTASIWPLKIRFLSFFRPAGGVLGVWAAIQVGDESLVVWWADSGHKAARELRVVCPFVHTFHRACSSSQTAPQNDCRAKRLLFGLQDTFLAGLPEETLRLSRSAMKFCSLRQSLHRRVLLDLVCLPLTDLHSDWCSWKRVLTEIACSLQAVRTGRTLYRRVLLVSNEISCLLLGNTDISTTDLWFVSVCGASSGFAADVWGCSRRQANSVLRESRYFGHMYEAARLAWVSERVGPGAPSSLAGCRVRLLRAKSPRVDSASLLFGRPF</sequence>
<evidence type="ECO:0000313" key="2">
    <source>
        <dbReference type="Proteomes" id="UP000636479"/>
    </source>
</evidence>
<dbReference type="GeneID" id="59349981"/>
<protein>
    <submittedName>
        <fullName evidence="1">Uncharacterized protein</fullName>
    </submittedName>
</protein>
<gene>
    <name evidence="1" type="ORF">MIND_01089500</name>
</gene>
<name>A0A8H6SB55_9AGAR</name>
<dbReference type="Proteomes" id="UP000636479">
    <property type="component" value="Unassembled WGS sequence"/>
</dbReference>
<dbReference type="EMBL" id="JACAZF010000009">
    <property type="protein sequence ID" value="KAF7295496.1"/>
    <property type="molecule type" value="Genomic_DNA"/>
</dbReference>
<comment type="caution">
    <text evidence="1">The sequence shown here is derived from an EMBL/GenBank/DDBJ whole genome shotgun (WGS) entry which is preliminary data.</text>
</comment>
<proteinExistence type="predicted"/>
<dbReference type="AlphaFoldDB" id="A0A8H6SB55"/>
<accession>A0A8H6SB55</accession>
<dbReference type="RefSeq" id="XP_037216859.1">
    <property type="nucleotide sequence ID" value="XM_037367465.1"/>
</dbReference>
<keyword evidence="2" id="KW-1185">Reference proteome</keyword>
<organism evidence="1 2">
    <name type="scientific">Mycena indigotica</name>
    <dbReference type="NCBI Taxonomy" id="2126181"/>
    <lineage>
        <taxon>Eukaryota</taxon>
        <taxon>Fungi</taxon>
        <taxon>Dikarya</taxon>
        <taxon>Basidiomycota</taxon>
        <taxon>Agaricomycotina</taxon>
        <taxon>Agaricomycetes</taxon>
        <taxon>Agaricomycetidae</taxon>
        <taxon>Agaricales</taxon>
        <taxon>Marasmiineae</taxon>
        <taxon>Mycenaceae</taxon>
        <taxon>Mycena</taxon>
    </lineage>
</organism>